<comment type="caution">
    <text evidence="1">The sequence shown here is derived from an EMBL/GenBank/DDBJ whole genome shotgun (WGS) entry which is preliminary data.</text>
</comment>
<protein>
    <submittedName>
        <fullName evidence="1">Uncharacterized protein</fullName>
    </submittedName>
</protein>
<sequence length="49" mass="5548">MPDCSYLVAGVNLHEDKFELRPEKNITGPNGHRPQNDLLSFLDCHVLDV</sequence>
<gene>
    <name evidence="1" type="ORF">RhiirA4_412585</name>
</gene>
<evidence type="ECO:0000313" key="2">
    <source>
        <dbReference type="Proteomes" id="UP000234323"/>
    </source>
</evidence>
<name>A0A2I1HM71_9GLOM</name>
<dbReference type="AlphaFoldDB" id="A0A2I1HM71"/>
<dbReference type="Proteomes" id="UP000234323">
    <property type="component" value="Unassembled WGS sequence"/>
</dbReference>
<organism evidence="1 2">
    <name type="scientific">Rhizophagus irregularis</name>
    <dbReference type="NCBI Taxonomy" id="588596"/>
    <lineage>
        <taxon>Eukaryota</taxon>
        <taxon>Fungi</taxon>
        <taxon>Fungi incertae sedis</taxon>
        <taxon>Mucoromycota</taxon>
        <taxon>Glomeromycotina</taxon>
        <taxon>Glomeromycetes</taxon>
        <taxon>Glomerales</taxon>
        <taxon>Glomeraceae</taxon>
        <taxon>Rhizophagus</taxon>
    </lineage>
</organism>
<evidence type="ECO:0000313" key="1">
    <source>
        <dbReference type="EMBL" id="PKY59967.1"/>
    </source>
</evidence>
<keyword evidence="2" id="KW-1185">Reference proteome</keyword>
<reference evidence="1 2" key="1">
    <citation type="submission" date="2015-10" db="EMBL/GenBank/DDBJ databases">
        <title>Genome analyses suggest a sexual origin of heterokaryosis in a supposedly ancient asexual fungus.</title>
        <authorList>
            <person name="Ropars J."/>
            <person name="Sedzielewska K."/>
            <person name="Noel J."/>
            <person name="Charron P."/>
            <person name="Farinelli L."/>
            <person name="Marton T."/>
            <person name="Kruger M."/>
            <person name="Pelin A."/>
            <person name="Brachmann A."/>
            <person name="Corradi N."/>
        </authorList>
    </citation>
    <scope>NUCLEOTIDE SEQUENCE [LARGE SCALE GENOMIC DNA]</scope>
    <source>
        <strain evidence="1 2">A4</strain>
    </source>
</reference>
<accession>A0A2I1HM71</accession>
<dbReference type="EMBL" id="LLXI01003878">
    <property type="protein sequence ID" value="PKY59967.1"/>
    <property type="molecule type" value="Genomic_DNA"/>
</dbReference>
<proteinExistence type="predicted"/>